<accession>A0A8S5UGP6</accession>
<proteinExistence type="predicted"/>
<evidence type="ECO:0000313" key="1">
    <source>
        <dbReference type="EMBL" id="DAF93673.1"/>
    </source>
</evidence>
<organism evidence="1">
    <name type="scientific">Myoviridae sp. ctshb19</name>
    <dbReference type="NCBI Taxonomy" id="2825194"/>
    <lineage>
        <taxon>Viruses</taxon>
        <taxon>Duplodnaviria</taxon>
        <taxon>Heunggongvirae</taxon>
        <taxon>Uroviricota</taxon>
        <taxon>Caudoviricetes</taxon>
    </lineage>
</organism>
<name>A0A8S5UGP6_9CAUD</name>
<protein>
    <submittedName>
        <fullName evidence="1">Uncharacterized protein</fullName>
    </submittedName>
</protein>
<sequence length="126" mass="14727">MHYIPKTNLNAALTNAWNKAFGEDRETFTAQEVDDLICGIRDDLLRNRVTAEQAMQDRVVVRTVIVDRDRNILGDYSEQLEQELRDREDFEYTVVRLSQRHIDKLPDGYTKIPEFVGHYATMFSFG</sequence>
<dbReference type="EMBL" id="BK016086">
    <property type="protein sequence ID" value="DAF93673.1"/>
    <property type="molecule type" value="Genomic_DNA"/>
</dbReference>
<reference evidence="1" key="1">
    <citation type="journal article" date="2021" name="Proc. Natl. Acad. Sci. U.S.A.">
        <title>A Catalog of Tens of Thousands of Viruses from Human Metagenomes Reveals Hidden Associations with Chronic Diseases.</title>
        <authorList>
            <person name="Tisza M.J."/>
            <person name="Buck C.B."/>
        </authorList>
    </citation>
    <scope>NUCLEOTIDE SEQUENCE</scope>
    <source>
        <strain evidence="1">Ctshb19</strain>
    </source>
</reference>